<keyword evidence="2" id="KW-1185">Reference proteome</keyword>
<dbReference type="AlphaFoldDB" id="A0A517STF6"/>
<name>A0A517STF6_9BACT</name>
<dbReference type="Proteomes" id="UP000315003">
    <property type="component" value="Chromosome"/>
</dbReference>
<dbReference type="EMBL" id="CP036272">
    <property type="protein sequence ID" value="QDT59407.1"/>
    <property type="molecule type" value="Genomic_DNA"/>
</dbReference>
<dbReference type="Gene3D" id="3.40.50.300">
    <property type="entry name" value="P-loop containing nucleotide triphosphate hydrolases"/>
    <property type="match status" value="1"/>
</dbReference>
<evidence type="ECO:0000313" key="2">
    <source>
        <dbReference type="Proteomes" id="UP000315003"/>
    </source>
</evidence>
<sequence length="346" mass="38653">MNLHPRCKCSDFSFHGYHVRLCSDNAQRISDVRTDFSHFHIPETPESTKPDLEIHFHNFSSRPQLPRLPASQHTPRNVVYRDDATSYLDYSGRALAKISNRGSQIDVYSDDRHLAHEAVYLTILSYTGEYFDRTGRTRVHALGLETGGQAVLLMLPSSGGKTTMALKMLQVDGVRLLSEDSPLMTRNGVIEPFPIRIGVRPGTAVPDIPSALQLDIERMEFGPKKLIDIEAFHDRISGPVPICAILLGTRFSSGESRIMKVSRHKALRPLISDAVVGLGLYQGVEFVLQSSALELLGKGRLAFARLRNSLGVLRRADVYRFEMGTDIEQTANTLETFLKQIPPKTE</sequence>
<proteinExistence type="predicted"/>
<dbReference type="InterPro" id="IPR027417">
    <property type="entry name" value="P-loop_NTPase"/>
</dbReference>
<accession>A0A517STF6</accession>
<evidence type="ECO:0000313" key="1">
    <source>
        <dbReference type="EMBL" id="QDT59407.1"/>
    </source>
</evidence>
<protein>
    <submittedName>
        <fullName evidence="1">Uncharacterized protein</fullName>
    </submittedName>
</protein>
<gene>
    <name evidence="1" type="ORF">SV7mr_19140</name>
</gene>
<organism evidence="1 2">
    <name type="scientific">Stieleria bergensis</name>
    <dbReference type="NCBI Taxonomy" id="2528025"/>
    <lineage>
        <taxon>Bacteria</taxon>
        <taxon>Pseudomonadati</taxon>
        <taxon>Planctomycetota</taxon>
        <taxon>Planctomycetia</taxon>
        <taxon>Pirellulales</taxon>
        <taxon>Pirellulaceae</taxon>
        <taxon>Stieleria</taxon>
    </lineage>
</organism>
<reference evidence="1 2" key="1">
    <citation type="submission" date="2019-02" db="EMBL/GenBank/DDBJ databases">
        <title>Deep-cultivation of Planctomycetes and their phenomic and genomic characterization uncovers novel biology.</title>
        <authorList>
            <person name="Wiegand S."/>
            <person name="Jogler M."/>
            <person name="Boedeker C."/>
            <person name="Pinto D."/>
            <person name="Vollmers J."/>
            <person name="Rivas-Marin E."/>
            <person name="Kohn T."/>
            <person name="Peeters S.H."/>
            <person name="Heuer A."/>
            <person name="Rast P."/>
            <person name="Oberbeckmann S."/>
            <person name="Bunk B."/>
            <person name="Jeske O."/>
            <person name="Meyerdierks A."/>
            <person name="Storesund J.E."/>
            <person name="Kallscheuer N."/>
            <person name="Luecker S."/>
            <person name="Lage O.M."/>
            <person name="Pohl T."/>
            <person name="Merkel B.J."/>
            <person name="Hornburger P."/>
            <person name="Mueller R.-W."/>
            <person name="Bruemmer F."/>
            <person name="Labrenz M."/>
            <person name="Spormann A.M."/>
            <person name="Op den Camp H."/>
            <person name="Overmann J."/>
            <person name="Amann R."/>
            <person name="Jetten M.S.M."/>
            <person name="Mascher T."/>
            <person name="Medema M.H."/>
            <person name="Devos D.P."/>
            <person name="Kaster A.-K."/>
            <person name="Ovreas L."/>
            <person name="Rohde M."/>
            <person name="Galperin M.Y."/>
            <person name="Jogler C."/>
        </authorList>
    </citation>
    <scope>NUCLEOTIDE SEQUENCE [LARGE SCALE GENOMIC DNA]</scope>
    <source>
        <strain evidence="1 2">SV_7m_r</strain>
    </source>
</reference>